<name>A0A1G6Z5E2_9SPHI</name>
<evidence type="ECO:0000313" key="3">
    <source>
        <dbReference type="Proteomes" id="UP000199072"/>
    </source>
</evidence>
<feature type="compositionally biased region" description="Polar residues" evidence="1">
    <location>
        <begin position="37"/>
        <end position="47"/>
    </location>
</feature>
<proteinExistence type="predicted"/>
<dbReference type="EMBL" id="FNAI01000003">
    <property type="protein sequence ID" value="SDD97046.1"/>
    <property type="molecule type" value="Genomic_DNA"/>
</dbReference>
<evidence type="ECO:0000313" key="2">
    <source>
        <dbReference type="EMBL" id="SDD97046.1"/>
    </source>
</evidence>
<sequence length="59" mass="6425">MELALFTTGSMETELHAIQQGNFAQYRVEGIRALQSGMETGSPTSNDSELKYKNVAADS</sequence>
<dbReference type="STRING" id="1391627.SAMN05216464_103198"/>
<keyword evidence="3" id="KW-1185">Reference proteome</keyword>
<dbReference type="AlphaFoldDB" id="A0A1G6Z5E2"/>
<gene>
    <name evidence="2" type="ORF">SAMN05216464_103198</name>
</gene>
<feature type="region of interest" description="Disordered" evidence="1">
    <location>
        <begin position="37"/>
        <end position="59"/>
    </location>
</feature>
<evidence type="ECO:0000256" key="1">
    <source>
        <dbReference type="SAM" id="MobiDB-lite"/>
    </source>
</evidence>
<dbReference type="Proteomes" id="UP000199072">
    <property type="component" value="Unassembled WGS sequence"/>
</dbReference>
<protein>
    <submittedName>
        <fullName evidence="2">Uncharacterized protein</fullName>
    </submittedName>
</protein>
<organism evidence="2 3">
    <name type="scientific">Mucilaginibacter pineti</name>
    <dbReference type="NCBI Taxonomy" id="1391627"/>
    <lineage>
        <taxon>Bacteria</taxon>
        <taxon>Pseudomonadati</taxon>
        <taxon>Bacteroidota</taxon>
        <taxon>Sphingobacteriia</taxon>
        <taxon>Sphingobacteriales</taxon>
        <taxon>Sphingobacteriaceae</taxon>
        <taxon>Mucilaginibacter</taxon>
    </lineage>
</organism>
<reference evidence="2 3" key="1">
    <citation type="submission" date="2016-10" db="EMBL/GenBank/DDBJ databases">
        <authorList>
            <person name="de Groot N.N."/>
        </authorList>
    </citation>
    <scope>NUCLEOTIDE SEQUENCE [LARGE SCALE GENOMIC DNA]</scope>
    <source>
        <strain evidence="2 3">47C3B</strain>
    </source>
</reference>
<accession>A0A1G6Z5E2</accession>